<reference evidence="1" key="1">
    <citation type="journal article" date="2014" name="Front. Microbiol.">
        <title>High frequency of phylogenetically diverse reductive dehalogenase-homologous genes in deep subseafloor sedimentary metagenomes.</title>
        <authorList>
            <person name="Kawai M."/>
            <person name="Futagami T."/>
            <person name="Toyoda A."/>
            <person name="Takaki Y."/>
            <person name="Nishi S."/>
            <person name="Hori S."/>
            <person name="Arai W."/>
            <person name="Tsubouchi T."/>
            <person name="Morono Y."/>
            <person name="Uchiyama I."/>
            <person name="Ito T."/>
            <person name="Fujiyama A."/>
            <person name="Inagaki F."/>
            <person name="Takami H."/>
        </authorList>
    </citation>
    <scope>NUCLEOTIDE SEQUENCE</scope>
    <source>
        <strain evidence="1">Expedition CK06-06</strain>
    </source>
</reference>
<protein>
    <submittedName>
        <fullName evidence="1">Uncharacterized protein</fullName>
    </submittedName>
</protein>
<sequence>MKEEFKKPLENIKKYCSKEEFLKIEKAEREKFNNELPPSIP</sequence>
<dbReference type="EMBL" id="BARV01043861">
    <property type="protein sequence ID" value="GAI66793.1"/>
    <property type="molecule type" value="Genomic_DNA"/>
</dbReference>
<dbReference type="AlphaFoldDB" id="X1QF21"/>
<feature type="non-terminal residue" evidence="1">
    <location>
        <position position="41"/>
    </location>
</feature>
<gene>
    <name evidence="1" type="ORF">S06H3_65248</name>
</gene>
<proteinExistence type="predicted"/>
<name>X1QF21_9ZZZZ</name>
<accession>X1QF21</accession>
<organism evidence="1">
    <name type="scientific">marine sediment metagenome</name>
    <dbReference type="NCBI Taxonomy" id="412755"/>
    <lineage>
        <taxon>unclassified sequences</taxon>
        <taxon>metagenomes</taxon>
        <taxon>ecological metagenomes</taxon>
    </lineage>
</organism>
<comment type="caution">
    <text evidence="1">The sequence shown here is derived from an EMBL/GenBank/DDBJ whole genome shotgun (WGS) entry which is preliminary data.</text>
</comment>
<evidence type="ECO:0000313" key="1">
    <source>
        <dbReference type="EMBL" id="GAI66793.1"/>
    </source>
</evidence>